<evidence type="ECO:0000313" key="3">
    <source>
        <dbReference type="WBParaSite" id="PSAMB.scaffold102size79754.g1842.t1"/>
    </source>
</evidence>
<protein>
    <submittedName>
        <fullName evidence="3">Uncharacterized protein</fullName>
    </submittedName>
</protein>
<evidence type="ECO:0000256" key="1">
    <source>
        <dbReference type="SAM" id="MobiDB-lite"/>
    </source>
</evidence>
<dbReference type="WBParaSite" id="PSAMB.scaffold102size79754.g1842.t1">
    <property type="protein sequence ID" value="PSAMB.scaffold102size79754.g1842.t1"/>
    <property type="gene ID" value="PSAMB.scaffold102size79754.g1842"/>
</dbReference>
<accession>A0A914UIF2</accession>
<feature type="region of interest" description="Disordered" evidence="1">
    <location>
        <begin position="19"/>
        <end position="38"/>
    </location>
</feature>
<feature type="region of interest" description="Disordered" evidence="1">
    <location>
        <begin position="45"/>
        <end position="131"/>
    </location>
</feature>
<sequence length="131" mass="14697">MPSSSTVVIARRRCNRLSRRSGCTVKPKRLERDQMHKVGPKVFLEKQIDEQPKGRITIKNDEKEITGKTGRQAKDAQIKSPKNEHGTRDQDSRKAGDGYNGSDTFHLSSHLGSSRSSKTRLFPGRLECGYG</sequence>
<name>A0A914UIF2_9BILA</name>
<keyword evidence="2" id="KW-1185">Reference proteome</keyword>
<reference evidence="3" key="1">
    <citation type="submission" date="2022-11" db="UniProtKB">
        <authorList>
            <consortium name="WormBaseParasite"/>
        </authorList>
    </citation>
    <scope>IDENTIFICATION</scope>
</reference>
<evidence type="ECO:0000313" key="2">
    <source>
        <dbReference type="Proteomes" id="UP000887566"/>
    </source>
</evidence>
<organism evidence="2 3">
    <name type="scientific">Plectus sambesii</name>
    <dbReference type="NCBI Taxonomy" id="2011161"/>
    <lineage>
        <taxon>Eukaryota</taxon>
        <taxon>Metazoa</taxon>
        <taxon>Ecdysozoa</taxon>
        <taxon>Nematoda</taxon>
        <taxon>Chromadorea</taxon>
        <taxon>Plectida</taxon>
        <taxon>Plectina</taxon>
        <taxon>Plectoidea</taxon>
        <taxon>Plectidae</taxon>
        <taxon>Plectus</taxon>
    </lineage>
</organism>
<feature type="compositionally biased region" description="Basic and acidic residues" evidence="1">
    <location>
        <begin position="45"/>
        <end position="96"/>
    </location>
</feature>
<proteinExistence type="predicted"/>
<dbReference type="Proteomes" id="UP000887566">
    <property type="component" value="Unplaced"/>
</dbReference>
<dbReference type="AlphaFoldDB" id="A0A914UIF2"/>
<feature type="compositionally biased region" description="Low complexity" evidence="1">
    <location>
        <begin position="106"/>
        <end position="116"/>
    </location>
</feature>